<dbReference type="Pfam" id="PF13561">
    <property type="entry name" value="adh_short_C2"/>
    <property type="match status" value="1"/>
</dbReference>
<dbReference type="InterPro" id="IPR036291">
    <property type="entry name" value="NAD(P)-bd_dom_sf"/>
</dbReference>
<dbReference type="CDD" id="cd05233">
    <property type="entry name" value="SDR_c"/>
    <property type="match status" value="1"/>
</dbReference>
<dbReference type="EC" id="1.1.1.377" evidence="3"/>
<comment type="similarity">
    <text evidence="1">Belongs to the short-chain dehydrogenases/reductases (SDR) family.</text>
</comment>
<dbReference type="SUPFAM" id="SSF51735">
    <property type="entry name" value="NAD(P)-binding Rossmann-fold domains"/>
    <property type="match status" value="1"/>
</dbReference>
<dbReference type="EMBL" id="CP104013">
    <property type="protein sequence ID" value="UYP47226.1"/>
    <property type="molecule type" value="Genomic_DNA"/>
</dbReference>
<dbReference type="Proteomes" id="UP001208689">
    <property type="component" value="Chromosome"/>
</dbReference>
<name>A0ABY6HUY8_9ARCH</name>
<organism evidence="3 4">
    <name type="scientific">Candidatus Lokiarchaeum ossiferum</name>
    <dbReference type="NCBI Taxonomy" id="2951803"/>
    <lineage>
        <taxon>Archaea</taxon>
        <taxon>Promethearchaeati</taxon>
        <taxon>Promethearchaeota</taxon>
        <taxon>Promethearchaeia</taxon>
        <taxon>Promethearchaeales</taxon>
        <taxon>Promethearchaeaceae</taxon>
        <taxon>Candidatus Lokiarchaeum</taxon>
    </lineage>
</organism>
<accession>A0ABY6HUY8</accession>
<reference evidence="3" key="1">
    <citation type="submission" date="2022-09" db="EMBL/GenBank/DDBJ databases">
        <title>Actin cytoskeleton and complex cell architecture in an #Asgard archaeon.</title>
        <authorList>
            <person name="Ponce Toledo R.I."/>
            <person name="Schleper C."/>
            <person name="Rodrigues Oliveira T."/>
            <person name="Wollweber F."/>
            <person name="Xu J."/>
            <person name="Rittmann S."/>
            <person name="Klingl A."/>
            <person name="Pilhofer M."/>
        </authorList>
    </citation>
    <scope>NUCLEOTIDE SEQUENCE</scope>
    <source>
        <strain evidence="3">B-35</strain>
    </source>
</reference>
<evidence type="ECO:0000313" key="3">
    <source>
        <dbReference type="EMBL" id="UYP47226.1"/>
    </source>
</evidence>
<dbReference type="PANTHER" id="PTHR24321">
    <property type="entry name" value="DEHYDROGENASES, SHORT CHAIN"/>
    <property type="match status" value="1"/>
</dbReference>
<keyword evidence="4" id="KW-1185">Reference proteome</keyword>
<evidence type="ECO:0000256" key="1">
    <source>
        <dbReference type="ARBA" id="ARBA00006484"/>
    </source>
</evidence>
<sequence length="285" mass="31256">MLNNNYRLYQSELDMDLGLKGKNVLVTGATGGIGLVTVRKFIEEGAFVIAHYHHNTAEAERLQHEYSLSILTLGADLSDEIQVQEMFTTISQKVGKIDILVCNAGIWPKTDETVAQMSFKRWKRTQAVNLDSVFLCCRAFFHQLQTQIRESANIILIGSTAAIFGEAGHLDYSASKAALTYGFTKTLKNEIVKYARLGRVNTICPGWVKTPMSEDALADTKGVKKVLQTIPMRKIAQAEDIALSILSLASDVLSGHISGEILTVAGGMEGRILFSPTEIDLDAAF</sequence>
<protein>
    <submittedName>
        <fullName evidence="3">L-rhamnose 1-dehydrogenase (NADP(+))</fullName>
        <ecNumber evidence="3">1.1.1.377</ecNumber>
    </submittedName>
</protein>
<keyword evidence="2 3" id="KW-0560">Oxidoreductase</keyword>
<proteinExistence type="inferred from homology"/>
<dbReference type="PANTHER" id="PTHR24321:SF8">
    <property type="entry name" value="ESTRADIOL 17-BETA-DEHYDROGENASE 8-RELATED"/>
    <property type="match status" value="1"/>
</dbReference>
<dbReference type="Gene3D" id="3.40.50.720">
    <property type="entry name" value="NAD(P)-binding Rossmann-like Domain"/>
    <property type="match status" value="1"/>
</dbReference>
<evidence type="ECO:0000313" key="4">
    <source>
        <dbReference type="Proteomes" id="UP001208689"/>
    </source>
</evidence>
<dbReference type="PRINTS" id="PR00081">
    <property type="entry name" value="GDHRDH"/>
</dbReference>
<gene>
    <name evidence="3" type="ORF">NEF87_003511</name>
</gene>
<dbReference type="GO" id="GO:0016491">
    <property type="term" value="F:oxidoreductase activity"/>
    <property type="evidence" value="ECO:0007669"/>
    <property type="project" value="UniProtKB-KW"/>
</dbReference>
<evidence type="ECO:0000256" key="2">
    <source>
        <dbReference type="ARBA" id="ARBA00023002"/>
    </source>
</evidence>
<dbReference type="InterPro" id="IPR002347">
    <property type="entry name" value="SDR_fam"/>
</dbReference>